<dbReference type="AlphaFoldDB" id="A0AAJ0CJB8"/>
<name>A0AAJ0CJB8_9HYPO</name>
<comment type="caution">
    <text evidence="3">The sequence shown here is derived from an EMBL/GenBank/DDBJ whole genome shotgun (WGS) entry which is preliminary data.</text>
</comment>
<dbReference type="SUPFAM" id="SSF89372">
    <property type="entry name" value="Fucose-specific lectin"/>
    <property type="match status" value="1"/>
</dbReference>
<proteinExistence type="predicted"/>
<dbReference type="EMBL" id="JASWJB010000202">
    <property type="protein sequence ID" value="KAK2593642.1"/>
    <property type="molecule type" value="Genomic_DNA"/>
</dbReference>
<keyword evidence="2" id="KW-0812">Transmembrane</keyword>
<evidence type="ECO:0000256" key="2">
    <source>
        <dbReference type="SAM" id="Phobius"/>
    </source>
</evidence>
<accession>A0AAJ0CJB8</accession>
<dbReference type="Proteomes" id="UP001251528">
    <property type="component" value="Unassembled WGS sequence"/>
</dbReference>
<evidence type="ECO:0000256" key="1">
    <source>
        <dbReference type="SAM" id="MobiDB-lite"/>
    </source>
</evidence>
<evidence type="ECO:0008006" key="5">
    <source>
        <dbReference type="Google" id="ProtNLM"/>
    </source>
</evidence>
<feature type="region of interest" description="Disordered" evidence="1">
    <location>
        <begin position="1"/>
        <end position="47"/>
    </location>
</feature>
<feature type="compositionally biased region" description="Basic and acidic residues" evidence="1">
    <location>
        <begin position="24"/>
        <end position="33"/>
    </location>
</feature>
<protein>
    <recommendedName>
        <fullName evidence="5">Fucose-specific lectin</fullName>
    </recommendedName>
</protein>
<organism evidence="3 4">
    <name type="scientific">Conoideocrella luteorostrata</name>
    <dbReference type="NCBI Taxonomy" id="1105319"/>
    <lineage>
        <taxon>Eukaryota</taxon>
        <taxon>Fungi</taxon>
        <taxon>Dikarya</taxon>
        <taxon>Ascomycota</taxon>
        <taxon>Pezizomycotina</taxon>
        <taxon>Sordariomycetes</taxon>
        <taxon>Hypocreomycetidae</taxon>
        <taxon>Hypocreales</taxon>
        <taxon>Clavicipitaceae</taxon>
        <taxon>Conoideocrella</taxon>
    </lineage>
</organism>
<sequence>MILTQDSSKARQDVGTRLGAMEGDPEKGLRREVPQQSYFSDDESRKAPSHQLKRASLILKNNKRIVGIAVGIGLIILLAAIAGVVVATRKSHSATDSHDEPPSHPNVTNKDIIPHKNTQIAVSQFIGGKADTVRLLVVFQNDAGDLAVFEERQQQTTAYLLATQLAGLPKPAEGSPVRAVSFGEDQTIHVFYLDQDRYIRHVIRAQAITGQASWQLDPDFVKDGARSHFSGYYFATTIFRPIAPSSGANILGLLFWAGDKSNELRIIQTHHPNTGASWSTSRALIPAPKETEGDAHIVASSVELLSLLQPTPDKPPRYMARFIRDYSPQPHPDSISTIDCAFDKVESDLSCGVRSQIWKNGEDRKVMIETPKPLKLAKVDTTLNPTKLLNQSIVAIIDESGEYEELFWEGAHITVRRSFPALRTGEPQRKCKFSQLASTERGMLFFTSCGNIVEFERTCAWWLRPCDDNKSWRFVSTLNLTYPS</sequence>
<dbReference type="Gene3D" id="2.120.10.70">
    <property type="entry name" value="Fucose-specific lectin"/>
    <property type="match status" value="1"/>
</dbReference>
<evidence type="ECO:0000313" key="4">
    <source>
        <dbReference type="Proteomes" id="UP001251528"/>
    </source>
</evidence>
<keyword evidence="2" id="KW-1133">Transmembrane helix</keyword>
<keyword evidence="4" id="KW-1185">Reference proteome</keyword>
<feature type="region of interest" description="Disordered" evidence="1">
    <location>
        <begin position="92"/>
        <end position="113"/>
    </location>
</feature>
<keyword evidence="2" id="KW-0472">Membrane</keyword>
<reference evidence="3" key="1">
    <citation type="submission" date="2023-06" db="EMBL/GenBank/DDBJ databases">
        <title>Conoideocrella luteorostrata (Hypocreales: Clavicipitaceae), a potential biocontrol fungus for elongate hemlock scale in United States Christmas tree production areas.</title>
        <authorList>
            <person name="Barrett H."/>
            <person name="Lovett B."/>
            <person name="Macias A.M."/>
            <person name="Stajich J.E."/>
            <person name="Kasson M.T."/>
        </authorList>
    </citation>
    <scope>NUCLEOTIDE SEQUENCE</scope>
    <source>
        <strain evidence="3">ARSEF 14590</strain>
    </source>
</reference>
<gene>
    <name evidence="3" type="ORF">QQS21_008646</name>
</gene>
<feature type="transmembrane region" description="Helical" evidence="2">
    <location>
        <begin position="65"/>
        <end position="87"/>
    </location>
</feature>
<feature type="compositionally biased region" description="Basic and acidic residues" evidence="1">
    <location>
        <begin position="93"/>
        <end position="102"/>
    </location>
</feature>
<evidence type="ECO:0000313" key="3">
    <source>
        <dbReference type="EMBL" id="KAK2593642.1"/>
    </source>
</evidence>